<reference evidence="10 11" key="1">
    <citation type="submission" date="2019-06" db="EMBL/GenBank/DDBJ databases">
        <title>Spirosoma utsteinense sp. nov. isolated from Antarctic ice-free soils.</title>
        <authorList>
            <person name="Tahon G."/>
        </authorList>
    </citation>
    <scope>NUCLEOTIDE SEQUENCE [LARGE SCALE GENOMIC DNA]</scope>
    <source>
        <strain evidence="10 11">LMG 31447</strain>
    </source>
</reference>
<comment type="catalytic activity">
    <reaction evidence="1">
        <text>(7,8-dihydropterin-6-yl)methyl diphosphate + 4-aminobenzoate = 7,8-dihydropteroate + diphosphate</text>
        <dbReference type="Rhea" id="RHEA:19949"/>
        <dbReference type="ChEBI" id="CHEBI:17836"/>
        <dbReference type="ChEBI" id="CHEBI:17839"/>
        <dbReference type="ChEBI" id="CHEBI:33019"/>
        <dbReference type="ChEBI" id="CHEBI:72950"/>
        <dbReference type="EC" id="2.5.1.15"/>
    </reaction>
</comment>
<feature type="domain" description="Pterin-binding" evidence="9">
    <location>
        <begin position="33"/>
        <end position="285"/>
    </location>
</feature>
<dbReference type="PANTHER" id="PTHR20941:SF1">
    <property type="entry name" value="FOLIC ACID SYNTHESIS PROTEIN FOL1"/>
    <property type="match status" value="1"/>
</dbReference>
<keyword evidence="5" id="KW-0808">Transferase</keyword>
<dbReference type="InterPro" id="IPR000489">
    <property type="entry name" value="Pterin-binding_dom"/>
</dbReference>
<comment type="pathway">
    <text evidence="3">Cofactor biosynthesis; tetrahydrofolate biosynthesis; 7,8-dihydrofolate from 2-amino-4-hydroxy-6-hydroxymethyl-7,8-dihydropteridine diphosphate and 4-aminobenzoate: step 1/2.</text>
</comment>
<dbReference type="Proteomes" id="UP000700732">
    <property type="component" value="Unassembled WGS sequence"/>
</dbReference>
<comment type="caution">
    <text evidence="10">The sequence shown here is derived from an EMBL/GenBank/DDBJ whole genome shotgun (WGS) entry which is preliminary data.</text>
</comment>
<evidence type="ECO:0000256" key="2">
    <source>
        <dbReference type="ARBA" id="ARBA00001946"/>
    </source>
</evidence>
<dbReference type="Pfam" id="PF00809">
    <property type="entry name" value="Pterin_bind"/>
    <property type="match status" value="1"/>
</dbReference>
<evidence type="ECO:0000259" key="9">
    <source>
        <dbReference type="PROSITE" id="PS50972"/>
    </source>
</evidence>
<evidence type="ECO:0000256" key="4">
    <source>
        <dbReference type="ARBA" id="ARBA00012458"/>
    </source>
</evidence>
<dbReference type="EC" id="2.5.1.15" evidence="4"/>
<keyword evidence="7" id="KW-0460">Magnesium</keyword>
<gene>
    <name evidence="10" type="ORF">FH603_2616</name>
</gene>
<dbReference type="Gene3D" id="3.20.20.20">
    <property type="entry name" value="Dihydropteroate synthase-like"/>
    <property type="match status" value="1"/>
</dbReference>
<keyword evidence="8" id="KW-0289">Folate biosynthesis</keyword>
<keyword evidence="11" id="KW-1185">Reference proteome</keyword>
<evidence type="ECO:0000256" key="6">
    <source>
        <dbReference type="ARBA" id="ARBA00022723"/>
    </source>
</evidence>
<dbReference type="CDD" id="cd00739">
    <property type="entry name" value="DHPS"/>
    <property type="match status" value="1"/>
</dbReference>
<evidence type="ECO:0000256" key="7">
    <source>
        <dbReference type="ARBA" id="ARBA00022842"/>
    </source>
</evidence>
<organism evidence="10 11">
    <name type="scientific">Spirosoma utsteinense</name>
    <dbReference type="NCBI Taxonomy" id="2585773"/>
    <lineage>
        <taxon>Bacteria</taxon>
        <taxon>Pseudomonadati</taxon>
        <taxon>Bacteroidota</taxon>
        <taxon>Cytophagia</taxon>
        <taxon>Cytophagales</taxon>
        <taxon>Cytophagaceae</taxon>
        <taxon>Spirosoma</taxon>
    </lineage>
</organism>
<keyword evidence="6" id="KW-0479">Metal-binding</keyword>
<accession>A0ABR6W6K3</accession>
<evidence type="ECO:0000256" key="1">
    <source>
        <dbReference type="ARBA" id="ARBA00000012"/>
    </source>
</evidence>
<proteinExistence type="predicted"/>
<dbReference type="InterPro" id="IPR045031">
    <property type="entry name" value="DHP_synth-like"/>
</dbReference>
<evidence type="ECO:0000256" key="3">
    <source>
        <dbReference type="ARBA" id="ARBA00004763"/>
    </source>
</evidence>
<dbReference type="PROSITE" id="PS50972">
    <property type="entry name" value="PTERIN_BINDING"/>
    <property type="match status" value="1"/>
</dbReference>
<name>A0ABR6W6K3_9BACT</name>
<evidence type="ECO:0000256" key="5">
    <source>
        <dbReference type="ARBA" id="ARBA00022679"/>
    </source>
</evidence>
<evidence type="ECO:0000313" key="10">
    <source>
        <dbReference type="EMBL" id="MBC3792107.1"/>
    </source>
</evidence>
<comment type="cofactor">
    <cofactor evidence="2">
        <name>Mg(2+)</name>
        <dbReference type="ChEBI" id="CHEBI:18420"/>
    </cofactor>
</comment>
<evidence type="ECO:0000313" key="11">
    <source>
        <dbReference type="Proteomes" id="UP000700732"/>
    </source>
</evidence>
<dbReference type="SUPFAM" id="SSF51717">
    <property type="entry name" value="Dihydropteroate synthetase-like"/>
    <property type="match status" value="1"/>
</dbReference>
<dbReference type="InterPro" id="IPR011005">
    <property type="entry name" value="Dihydropteroate_synth-like_sf"/>
</dbReference>
<dbReference type="NCBIfam" id="TIGR01496">
    <property type="entry name" value="DHPS"/>
    <property type="match status" value="1"/>
</dbReference>
<dbReference type="InterPro" id="IPR006390">
    <property type="entry name" value="DHP_synth_dom"/>
</dbReference>
<sequence length="293" mass="31572">MINYKHQTNQLKLSKVTKKTLNCRGKLVDLTIPAVMGILNITPDSFFSGSRIATAQAVETARKMLADGATFLDIGGYSTRPGAAEVSAGEESDRVVPVIDAILKTFPDALISVDTFRASVARQAIDAGACLINDVSGGTLDPAMFETVASLLNVPYVLMHMRGTPQTMQSLATYDHIVTEVIDELASQLAALRTSGVHDVIIDPGFGFAKTPAQNFHLLNKLDAFDFFEEPVLVGISRKTTIWKTLGITANEALNGTTVLNTVALLKGASILRVHDVREAVEAVKLTQHVTFF</sequence>
<dbReference type="PANTHER" id="PTHR20941">
    <property type="entry name" value="FOLATE SYNTHESIS PROTEINS"/>
    <property type="match status" value="1"/>
</dbReference>
<dbReference type="EMBL" id="VFIA01000013">
    <property type="protein sequence ID" value="MBC3792107.1"/>
    <property type="molecule type" value="Genomic_DNA"/>
</dbReference>
<protein>
    <recommendedName>
        <fullName evidence="4">dihydropteroate synthase</fullName>
        <ecNumber evidence="4">2.5.1.15</ecNumber>
    </recommendedName>
</protein>
<evidence type="ECO:0000256" key="8">
    <source>
        <dbReference type="ARBA" id="ARBA00022909"/>
    </source>
</evidence>